<reference evidence="3" key="1">
    <citation type="submission" date="2022-08" db="EMBL/GenBank/DDBJ databases">
        <authorList>
            <person name="Zhang D."/>
        </authorList>
    </citation>
    <scope>NUCLEOTIDE SEQUENCE</scope>
    <source>
        <strain evidence="3">XJ19-11</strain>
    </source>
</reference>
<dbReference type="EMBL" id="JANSUY010000001">
    <property type="protein sequence ID" value="MCR9013484.1"/>
    <property type="molecule type" value="Genomic_DNA"/>
</dbReference>
<dbReference type="Pfam" id="PF10754">
    <property type="entry name" value="DUF2569"/>
    <property type="match status" value="1"/>
</dbReference>
<dbReference type="InterPro" id="IPR038765">
    <property type="entry name" value="Papain-like_cys_pep_sf"/>
</dbReference>
<organism evidence="3 4">
    <name type="scientific">Aquiflexum gelatinilyticum</name>
    <dbReference type="NCBI Taxonomy" id="2961943"/>
    <lineage>
        <taxon>Bacteria</taxon>
        <taxon>Pseudomonadati</taxon>
        <taxon>Bacteroidota</taxon>
        <taxon>Cytophagia</taxon>
        <taxon>Cytophagales</taxon>
        <taxon>Cyclobacteriaceae</taxon>
        <taxon>Aquiflexum</taxon>
    </lineage>
</organism>
<dbReference type="InterPro" id="IPR024618">
    <property type="entry name" value="DUF3857"/>
</dbReference>
<proteinExistence type="predicted"/>
<evidence type="ECO:0000259" key="2">
    <source>
        <dbReference type="Pfam" id="PF12969"/>
    </source>
</evidence>
<dbReference type="Gene3D" id="2.60.40.3140">
    <property type="match status" value="1"/>
</dbReference>
<evidence type="ECO:0000256" key="1">
    <source>
        <dbReference type="SAM" id="Phobius"/>
    </source>
</evidence>
<feature type="transmembrane region" description="Helical" evidence="1">
    <location>
        <begin position="759"/>
        <end position="778"/>
    </location>
</feature>
<protein>
    <submittedName>
        <fullName evidence="3">DUF3857 domain-containing protein</fullName>
    </submittedName>
</protein>
<evidence type="ECO:0000313" key="4">
    <source>
        <dbReference type="Proteomes" id="UP001142175"/>
    </source>
</evidence>
<keyword evidence="1" id="KW-1133">Transmembrane helix</keyword>
<dbReference type="InterPro" id="IPR019690">
    <property type="entry name" value="DUF2569"/>
</dbReference>
<name>A0A9X2P5M9_9BACT</name>
<comment type="caution">
    <text evidence="3">The sequence shown here is derived from an EMBL/GenBank/DDBJ whole genome shotgun (WGS) entry which is preliminary data.</text>
</comment>
<evidence type="ECO:0000313" key="3">
    <source>
        <dbReference type="EMBL" id="MCR9013484.1"/>
    </source>
</evidence>
<keyword evidence="1" id="KW-0472">Membrane</keyword>
<dbReference type="Proteomes" id="UP001142175">
    <property type="component" value="Unassembled WGS sequence"/>
</dbReference>
<accession>A0A9X2P5M9</accession>
<dbReference type="SUPFAM" id="SSF54001">
    <property type="entry name" value="Cysteine proteinases"/>
    <property type="match status" value="1"/>
</dbReference>
<dbReference type="Pfam" id="PF12969">
    <property type="entry name" value="DUF3857"/>
    <property type="match status" value="1"/>
</dbReference>
<feature type="transmembrane region" description="Helical" evidence="1">
    <location>
        <begin position="722"/>
        <end position="747"/>
    </location>
</feature>
<keyword evidence="4" id="KW-1185">Reference proteome</keyword>
<keyword evidence="1" id="KW-0812">Transmembrane</keyword>
<sequence length="822" mass="94862">MFSILLLFFFSHLSFSQVKISPIPDWVKSEPETANPTHKPTEGGYTYLVFERQYHVPQKTSFSRYKIQVLTVDGIQENSDISINYDPTYQTLHIHDISIWRDGKAINKLNLSEIKTIQKESGSNQFIYDGSLSTIIHLSDVQKQDIIEYSYSIKGFNPVNKDFFSADLYHQLYFPVKKFRYRIITSADKGLQYRNIDHQYSPSIEEGSGMKIYTWENEALSPKIFDINVPNWLAIYPMTSVSNFSGWEEVVSWALPLYQYDSRTISPISKTINNKALTEEKIPEFIRMVQDDIRYLGLESGMSAYRPNAPKKVFDQKFGDCKDKSLLLVALLREEGVKAYPLLVNTEWRSETKALQPSQSAFDHCVVTYEWEGKNYFVDPTISDQGGSFEDSFFPDYGVGLVIKEGVKDLIEIPRGKVPYTKINELITVNDFSGKAEYVVRSEMYGRKADETRAYFANKSKEEITQEYMNYYANLYPGISTTAVVKLMDYNRNGENLLTVEEYYQIPDFWQKADDSTYVYGQIYPIVLESLLELPKSANRSMDYFVGDEEEFYQTTQVVLPEDWNITPFEKNIEASAFTYHNKIFGAGNTVVVEHSLKRLKNTIPAVEVAELLKKKEEVMKELSFYVTHTGKQKGSSSNLGQLSILLALIISGFWIYFGIKLYKNYDPDPWIYAENKSIGGWLVLPTIGLFATPIYLLITIIDMEYFSEQTWLNVETHGKALRFLVVSEMIYNFCFLGFNLVLILLFLQRRTSVPKLMVVFYAISISVTLLDNLAAYFINVDFEIETREIVRASAAAIIWIPYFLKSERVKSTFCKTFRPRD</sequence>
<feature type="domain" description="DUF3857" evidence="2">
    <location>
        <begin position="59"/>
        <end position="222"/>
    </location>
</feature>
<dbReference type="RefSeq" id="WP_258421387.1">
    <property type="nucleotide sequence ID" value="NZ_JANSUY010000001.1"/>
</dbReference>
<gene>
    <name evidence="3" type="ORF">NU887_00485</name>
</gene>
<feature type="transmembrane region" description="Helical" evidence="1">
    <location>
        <begin position="679"/>
        <end position="702"/>
    </location>
</feature>
<dbReference type="AlphaFoldDB" id="A0A9X2P5M9"/>
<feature type="transmembrane region" description="Helical" evidence="1">
    <location>
        <begin position="640"/>
        <end position="658"/>
    </location>
</feature>
<dbReference type="Gene3D" id="3.10.620.30">
    <property type="match status" value="1"/>
</dbReference>